<protein>
    <submittedName>
        <fullName evidence="2">Uncharacterized protein</fullName>
    </submittedName>
</protein>
<keyword evidence="3" id="KW-1185">Reference proteome</keyword>
<accession>A0AA40G137</accession>
<evidence type="ECO:0000313" key="2">
    <source>
        <dbReference type="EMBL" id="KAK1128971.1"/>
    </source>
</evidence>
<sequence length="122" mass="14133">MSDSRDTATPGAQTSAVPSSRRKYLDRENTLTFPISFSPHKERQFAGLRETPRIAPRRIISFESFALPTSENGSSPFPRWKNNQHIRPVNVSRHRDIDRHSPFSDYDRYFNSRVAKKLEPSE</sequence>
<proteinExistence type="predicted"/>
<organism evidence="2 3">
    <name type="scientific">Melipona bicolor</name>
    <dbReference type="NCBI Taxonomy" id="60889"/>
    <lineage>
        <taxon>Eukaryota</taxon>
        <taxon>Metazoa</taxon>
        <taxon>Ecdysozoa</taxon>
        <taxon>Arthropoda</taxon>
        <taxon>Hexapoda</taxon>
        <taxon>Insecta</taxon>
        <taxon>Pterygota</taxon>
        <taxon>Neoptera</taxon>
        <taxon>Endopterygota</taxon>
        <taxon>Hymenoptera</taxon>
        <taxon>Apocrita</taxon>
        <taxon>Aculeata</taxon>
        <taxon>Apoidea</taxon>
        <taxon>Anthophila</taxon>
        <taxon>Apidae</taxon>
        <taxon>Melipona</taxon>
    </lineage>
</organism>
<feature type="non-terminal residue" evidence="2">
    <location>
        <position position="122"/>
    </location>
</feature>
<feature type="region of interest" description="Disordered" evidence="1">
    <location>
        <begin position="67"/>
        <end position="104"/>
    </location>
</feature>
<evidence type="ECO:0000313" key="3">
    <source>
        <dbReference type="Proteomes" id="UP001177670"/>
    </source>
</evidence>
<evidence type="ECO:0000256" key="1">
    <source>
        <dbReference type="SAM" id="MobiDB-lite"/>
    </source>
</evidence>
<gene>
    <name evidence="2" type="ORF">K0M31_020107</name>
</gene>
<dbReference type="Proteomes" id="UP001177670">
    <property type="component" value="Unassembled WGS sequence"/>
</dbReference>
<dbReference type="AlphaFoldDB" id="A0AA40G137"/>
<reference evidence="2" key="1">
    <citation type="submission" date="2021-10" db="EMBL/GenBank/DDBJ databases">
        <title>Melipona bicolor Genome sequencing and assembly.</title>
        <authorList>
            <person name="Araujo N.S."/>
            <person name="Arias M.C."/>
        </authorList>
    </citation>
    <scope>NUCLEOTIDE SEQUENCE</scope>
    <source>
        <strain evidence="2">USP_2M_L1-L4_2017</strain>
        <tissue evidence="2">Whole body</tissue>
    </source>
</reference>
<comment type="caution">
    <text evidence="2">The sequence shown here is derived from an EMBL/GenBank/DDBJ whole genome shotgun (WGS) entry which is preliminary data.</text>
</comment>
<dbReference type="EMBL" id="JAHYIQ010000009">
    <property type="protein sequence ID" value="KAK1128971.1"/>
    <property type="molecule type" value="Genomic_DNA"/>
</dbReference>
<feature type="compositionally biased region" description="Polar residues" evidence="1">
    <location>
        <begin position="67"/>
        <end position="85"/>
    </location>
</feature>
<name>A0AA40G137_9HYME</name>
<feature type="compositionally biased region" description="Basic and acidic residues" evidence="1">
    <location>
        <begin position="93"/>
        <end position="104"/>
    </location>
</feature>
<feature type="region of interest" description="Disordered" evidence="1">
    <location>
        <begin position="1"/>
        <end position="24"/>
    </location>
</feature>